<evidence type="ECO:0000313" key="3">
    <source>
        <dbReference type="Proteomes" id="UP000256884"/>
    </source>
</evidence>
<evidence type="ECO:0000256" key="1">
    <source>
        <dbReference type="SAM" id="SignalP"/>
    </source>
</evidence>
<evidence type="ECO:0000313" key="2">
    <source>
        <dbReference type="EMBL" id="REH50570.1"/>
    </source>
</evidence>
<protein>
    <recommendedName>
        <fullName evidence="4">Lipocalin-like protein</fullName>
    </recommendedName>
</protein>
<dbReference type="RefSeq" id="WP_115901162.1">
    <property type="nucleotide sequence ID" value="NZ_QUNS01000004.1"/>
</dbReference>
<name>A0A3E0HWC4_9FLAO</name>
<evidence type="ECO:0008006" key="4">
    <source>
        <dbReference type="Google" id="ProtNLM"/>
    </source>
</evidence>
<dbReference type="Proteomes" id="UP000256884">
    <property type="component" value="Unassembled WGS sequence"/>
</dbReference>
<organism evidence="2 3">
    <name type="scientific">Tenacibaculum gallaicum</name>
    <dbReference type="NCBI Taxonomy" id="561505"/>
    <lineage>
        <taxon>Bacteria</taxon>
        <taxon>Pseudomonadati</taxon>
        <taxon>Bacteroidota</taxon>
        <taxon>Flavobacteriia</taxon>
        <taxon>Flavobacteriales</taxon>
        <taxon>Flavobacteriaceae</taxon>
        <taxon>Tenacibaculum</taxon>
    </lineage>
</organism>
<keyword evidence="3" id="KW-1185">Reference proteome</keyword>
<comment type="caution">
    <text evidence="2">The sequence shown here is derived from an EMBL/GenBank/DDBJ whole genome shotgun (WGS) entry which is preliminary data.</text>
</comment>
<keyword evidence="1" id="KW-0732">Signal</keyword>
<dbReference type="AlphaFoldDB" id="A0A3E0HWC4"/>
<dbReference type="OrthoDB" id="1188706at2"/>
<gene>
    <name evidence="2" type="ORF">C7448_104182</name>
</gene>
<proteinExistence type="predicted"/>
<dbReference type="EMBL" id="QUNS01000004">
    <property type="protein sequence ID" value="REH50570.1"/>
    <property type="molecule type" value="Genomic_DNA"/>
</dbReference>
<feature type="chain" id="PRO_5017620257" description="Lipocalin-like protein" evidence="1">
    <location>
        <begin position="21"/>
        <end position="120"/>
    </location>
</feature>
<reference evidence="2 3" key="1">
    <citation type="submission" date="2018-08" db="EMBL/GenBank/DDBJ databases">
        <title>Genomic Encyclopedia of Type Strains, Phase IV (KMG-IV): sequencing the most valuable type-strain genomes for metagenomic binning, comparative biology and taxonomic classification.</title>
        <authorList>
            <person name="Goeker M."/>
        </authorList>
    </citation>
    <scope>NUCLEOTIDE SEQUENCE [LARGE SCALE GENOMIC DNA]</scope>
    <source>
        <strain evidence="2 3">DSM 18841</strain>
    </source>
</reference>
<feature type="signal peptide" evidence="1">
    <location>
        <begin position="1"/>
        <end position="20"/>
    </location>
</feature>
<sequence>MKKVIVLLFLILGATSLSYSQELKTLVSGKWFVDSMKIGNEKFEFSDDKNWLELSPDGRYQIMMSNKEDSGTWKLIADTNELEFDDKSFEENLKIEKISETILLVSARNKETIYTMWLKK</sequence>
<accession>A0A3E0HWC4</accession>